<dbReference type="EMBL" id="KC821618">
    <property type="protein sequence ID" value="AGO48415.1"/>
    <property type="molecule type" value="Genomic_DNA"/>
</dbReference>
<name>S0A0S9_9CAUD</name>
<dbReference type="GeneID" id="16796972"/>
<sequence>MNANELRKGIYVRDRGGKEMLIDYIDMPNNKVGMNMLVMGIPVHPLTEFIDYLQPIPLTEEWLLKFGFKRNEPYCFIGIKKRIQLINIGNKYFRLYYYNTSIKIDIAHVHQLQNLYFALTGEELIKTN</sequence>
<keyword evidence="2" id="KW-1185">Reference proteome</keyword>
<accession>S0A0S9</accession>
<dbReference type="RefSeq" id="YP_008241993.1">
    <property type="nucleotide sequence ID" value="NC_021802.1"/>
</dbReference>
<reference evidence="1 2" key="1">
    <citation type="journal article" date="2013" name="Proc. Natl. Acad. Sci. U.S.A.">
        <title>Twelve previously unknown phage genera are ubiquitous in global oceans.</title>
        <authorList>
            <person name="Holmfeldt K."/>
            <person name="Solonenko N."/>
            <person name="Shah M."/>
            <person name="Corrier K."/>
            <person name="Riemann L."/>
            <person name="Verberkmoes N.C."/>
            <person name="Sullivan M.B."/>
        </authorList>
    </citation>
    <scope>NUCLEOTIDE SEQUENCE [LARGE SCALE GENOMIC DNA]</scope>
    <source>
        <strain evidence="1">Phi10:1</strain>
    </source>
</reference>
<evidence type="ECO:0000313" key="1">
    <source>
        <dbReference type="EMBL" id="AGO48415.1"/>
    </source>
</evidence>
<dbReference type="OrthoDB" id="21087at10239"/>
<reference evidence="2" key="2">
    <citation type="submission" date="2013-03" db="EMBL/GenBank/DDBJ databases">
        <title>The Cellulophaga phages: a novel, diverse, and globally ubiquitous model system.</title>
        <authorList>
            <person name="Holmfeldt K."/>
            <person name="Solonenko N."/>
            <person name="Shah M."/>
            <person name="Corrier K."/>
            <person name="Riemann L."/>
            <person name="VerBerkmoes N.C."/>
            <person name="Sullivan M.B."/>
        </authorList>
    </citation>
    <scope>NUCLEOTIDE SEQUENCE [LARGE SCALE GENOMIC DNA]</scope>
</reference>
<proteinExistence type="predicted"/>
<evidence type="ECO:0000313" key="2">
    <source>
        <dbReference type="Proteomes" id="UP000014711"/>
    </source>
</evidence>
<gene>
    <name evidence="1" type="ORF">Phi10:1_gp074</name>
</gene>
<dbReference type="Proteomes" id="UP000014711">
    <property type="component" value="Segment"/>
</dbReference>
<dbReference type="KEGG" id="vg:16796972"/>
<organism evidence="1 2">
    <name type="scientific">Cellulophaga phage phi10:1</name>
    <dbReference type="NCBI Taxonomy" id="1327981"/>
    <lineage>
        <taxon>Viruses</taxon>
        <taxon>Duplodnaviria</taxon>
        <taxon>Heunggongvirae</taxon>
        <taxon>Uroviricota</taxon>
        <taxon>Caudoviricetes</taxon>
        <taxon>Assiduviridae</taxon>
        <taxon>Cebadecemvirus</taxon>
        <taxon>Cebadecemvirus phi10una</taxon>
    </lineage>
</organism>
<protein>
    <submittedName>
        <fullName evidence="1">Uncharacterized protein</fullName>
    </submittedName>
</protein>